<dbReference type="OrthoDB" id="287393at2759"/>
<accession>A0A8H3EIU1</accession>
<dbReference type="PANTHER" id="PTHR12311:SF7">
    <property type="entry name" value="ACTIVATOR OF BASAL TRANSCRIPTION 1"/>
    <property type="match status" value="1"/>
</dbReference>
<dbReference type="GO" id="GO:0000447">
    <property type="term" value="P:endonucleolytic cleavage in ITS1 to separate SSU-rRNA from 5.8S rRNA and LSU-rRNA from tricistronic rRNA transcript (SSU-rRNA, 5.8S rRNA, LSU-rRNA)"/>
    <property type="evidence" value="ECO:0007669"/>
    <property type="project" value="TreeGrafter"/>
</dbReference>
<evidence type="ECO:0000313" key="8">
    <source>
        <dbReference type="EMBL" id="CAF9903756.1"/>
    </source>
</evidence>
<dbReference type="PANTHER" id="PTHR12311">
    <property type="entry name" value="ACTIVATOR OF BASAL TRANSCRIPTION 1"/>
    <property type="match status" value="1"/>
</dbReference>
<comment type="similarity">
    <text evidence="2">Belongs to the ESF2/ABP1 family.</text>
</comment>
<dbReference type="InterPro" id="IPR035979">
    <property type="entry name" value="RBD_domain_sf"/>
</dbReference>
<dbReference type="CDD" id="cd12263">
    <property type="entry name" value="RRM_ABT1_like"/>
    <property type="match status" value="1"/>
</dbReference>
<keyword evidence="3" id="KW-0694">RNA-binding</keyword>
<dbReference type="GO" id="GO:0003723">
    <property type="term" value="F:RNA binding"/>
    <property type="evidence" value="ECO:0007669"/>
    <property type="project" value="UniProtKB-KW"/>
</dbReference>
<dbReference type="SUPFAM" id="SSF54928">
    <property type="entry name" value="RNA-binding domain, RBD"/>
    <property type="match status" value="1"/>
</dbReference>
<protein>
    <recommendedName>
        <fullName evidence="6">18S rRNA factor 2</fullName>
    </recommendedName>
</protein>
<evidence type="ECO:0000256" key="5">
    <source>
        <dbReference type="ARBA" id="ARBA00025024"/>
    </source>
</evidence>
<evidence type="ECO:0000256" key="1">
    <source>
        <dbReference type="ARBA" id="ARBA00004604"/>
    </source>
</evidence>
<dbReference type="Gene3D" id="3.30.70.330">
    <property type="match status" value="1"/>
</dbReference>
<dbReference type="GO" id="GO:0034462">
    <property type="term" value="P:small-subunit processome assembly"/>
    <property type="evidence" value="ECO:0007669"/>
    <property type="project" value="TreeGrafter"/>
</dbReference>
<feature type="compositionally biased region" description="Basic and acidic residues" evidence="7">
    <location>
        <begin position="263"/>
        <end position="272"/>
    </location>
</feature>
<gene>
    <name evidence="8" type="ORF">GOMPHAMPRED_000531</name>
</gene>
<feature type="compositionally biased region" description="Acidic residues" evidence="7">
    <location>
        <begin position="47"/>
        <end position="64"/>
    </location>
</feature>
<evidence type="ECO:0000313" key="9">
    <source>
        <dbReference type="Proteomes" id="UP000664169"/>
    </source>
</evidence>
<evidence type="ECO:0000256" key="2">
    <source>
        <dbReference type="ARBA" id="ARBA00005819"/>
    </source>
</evidence>
<dbReference type="InterPro" id="IPR039119">
    <property type="entry name" value="ABT1/Esf2"/>
</dbReference>
<feature type="region of interest" description="Disordered" evidence="7">
    <location>
        <begin position="1"/>
        <end position="123"/>
    </location>
</feature>
<dbReference type="GO" id="GO:0000480">
    <property type="term" value="P:endonucleolytic cleavage in 5'-ETS of tricistronic rRNA transcript (SSU-rRNA, 5.8S rRNA, LSU-rRNA)"/>
    <property type="evidence" value="ECO:0007669"/>
    <property type="project" value="TreeGrafter"/>
</dbReference>
<dbReference type="Proteomes" id="UP000664169">
    <property type="component" value="Unassembled WGS sequence"/>
</dbReference>
<comment type="caution">
    <text evidence="8">The sequence shown here is derived from an EMBL/GenBank/DDBJ whole genome shotgun (WGS) entry which is preliminary data.</text>
</comment>
<comment type="function">
    <text evidence="5">Involved in the small subunit (SSU) processome assembly and function, and in the 18S rRNA synthesis. Required for the early cleavages at sites A0, A1 and A2.</text>
</comment>
<dbReference type="InterPro" id="IPR034353">
    <property type="entry name" value="ABT1/ESF2_RRM"/>
</dbReference>
<name>A0A8H3EIU1_9LECA</name>
<evidence type="ECO:0000256" key="3">
    <source>
        <dbReference type="ARBA" id="ARBA00022884"/>
    </source>
</evidence>
<comment type="subcellular location">
    <subcellularLocation>
        <location evidence="1">Nucleus</location>
        <location evidence="1">Nucleolus</location>
    </subcellularLocation>
</comment>
<evidence type="ECO:0000256" key="6">
    <source>
        <dbReference type="ARBA" id="ARBA00032634"/>
    </source>
</evidence>
<dbReference type="AlphaFoldDB" id="A0A8H3EIU1"/>
<feature type="compositionally biased region" description="Basic and acidic residues" evidence="7">
    <location>
        <begin position="81"/>
        <end position="98"/>
    </location>
</feature>
<feature type="region of interest" description="Disordered" evidence="7">
    <location>
        <begin position="263"/>
        <end position="303"/>
    </location>
</feature>
<dbReference type="EMBL" id="CAJPDQ010000001">
    <property type="protein sequence ID" value="CAF9903756.1"/>
    <property type="molecule type" value="Genomic_DNA"/>
</dbReference>
<sequence>MEQKRNEYLDISDEEEDAAISDGEFPDEGRFTRIQQSSGKRRKLNPADEEDSEGSQVEEEEDNEGTGNNQVNAAVAAENTTKQEEENNQDHEESHDSFHIPAAKPAAPSLKLGDNNAHQRKRRKTGVIYLSKIPPFMKPSALRHLLAPHGTLLRIFLTPEPSPSYLRRVKSGGNKKRSFVDGWVEFASKKKAKVCAETLNGNIIGGKKGGWYHDDIWNIKYLKGFKWDDLMEQVQDEERIREGRLRAEIQQEAKERRAFMENVERDKKEKTREAKRKKRLDGSGERATIHTTENEEERPMWTQNKVKLKEKRATIDTPDDVVRVLSKIF</sequence>
<dbReference type="GO" id="GO:0005730">
    <property type="term" value="C:nucleolus"/>
    <property type="evidence" value="ECO:0007669"/>
    <property type="project" value="UniProtKB-SubCell"/>
</dbReference>
<dbReference type="InterPro" id="IPR012677">
    <property type="entry name" value="Nucleotide-bd_a/b_plait_sf"/>
</dbReference>
<feature type="compositionally biased region" description="Acidic residues" evidence="7">
    <location>
        <begin position="10"/>
        <end position="19"/>
    </location>
</feature>
<dbReference type="GO" id="GO:0000472">
    <property type="term" value="P:endonucleolytic cleavage to generate mature 5'-end of SSU-rRNA from (SSU-rRNA, 5.8S rRNA, LSU-rRNA)"/>
    <property type="evidence" value="ECO:0007669"/>
    <property type="project" value="TreeGrafter"/>
</dbReference>
<keyword evidence="4" id="KW-0539">Nucleus</keyword>
<keyword evidence="9" id="KW-1185">Reference proteome</keyword>
<evidence type="ECO:0000256" key="7">
    <source>
        <dbReference type="SAM" id="MobiDB-lite"/>
    </source>
</evidence>
<organism evidence="8 9">
    <name type="scientific">Gomphillus americanus</name>
    <dbReference type="NCBI Taxonomy" id="1940652"/>
    <lineage>
        <taxon>Eukaryota</taxon>
        <taxon>Fungi</taxon>
        <taxon>Dikarya</taxon>
        <taxon>Ascomycota</taxon>
        <taxon>Pezizomycotina</taxon>
        <taxon>Lecanoromycetes</taxon>
        <taxon>OSLEUM clade</taxon>
        <taxon>Ostropomycetidae</taxon>
        <taxon>Ostropales</taxon>
        <taxon>Graphidaceae</taxon>
        <taxon>Gomphilloideae</taxon>
        <taxon>Gomphillus</taxon>
    </lineage>
</organism>
<proteinExistence type="inferred from homology"/>
<feature type="compositionally biased region" description="Low complexity" evidence="7">
    <location>
        <begin position="65"/>
        <end position="80"/>
    </location>
</feature>
<evidence type="ECO:0000256" key="4">
    <source>
        <dbReference type="ARBA" id="ARBA00023242"/>
    </source>
</evidence>
<reference evidence="8" key="1">
    <citation type="submission" date="2021-03" db="EMBL/GenBank/DDBJ databases">
        <authorList>
            <person name="Tagirdzhanova G."/>
        </authorList>
    </citation>
    <scope>NUCLEOTIDE SEQUENCE</scope>
</reference>